<comment type="similarity">
    <text evidence="2">Belongs to the OXA1/ALB3/YidC family. Type 1 subfamily.</text>
</comment>
<evidence type="ECO:0000256" key="2">
    <source>
        <dbReference type="ARBA" id="ARBA00010527"/>
    </source>
</evidence>
<dbReference type="EMBL" id="JACNLK010000046">
    <property type="protein sequence ID" value="MBC8208582.1"/>
    <property type="molecule type" value="Genomic_DNA"/>
</dbReference>
<keyword evidence="5" id="KW-1003">Cell membrane</keyword>
<evidence type="ECO:0000256" key="8">
    <source>
        <dbReference type="ARBA" id="ARBA00033245"/>
    </source>
</evidence>
<evidence type="ECO:0000313" key="13">
    <source>
        <dbReference type="Proteomes" id="UP000599024"/>
    </source>
</evidence>
<protein>
    <recommendedName>
        <fullName evidence="3">Membrane protein insertase YidC</fullName>
    </recommendedName>
    <alternativeName>
        <fullName evidence="9">Foldase YidC</fullName>
    </alternativeName>
    <alternativeName>
        <fullName evidence="8">Membrane integrase YidC</fullName>
    </alternativeName>
</protein>
<keyword evidence="4" id="KW-0813">Transport</keyword>
<dbReference type="Proteomes" id="UP000599024">
    <property type="component" value="Unassembled WGS sequence"/>
</dbReference>
<evidence type="ECO:0000256" key="6">
    <source>
        <dbReference type="ARBA" id="ARBA00022927"/>
    </source>
</evidence>
<dbReference type="GO" id="GO:0005886">
    <property type="term" value="C:plasma membrane"/>
    <property type="evidence" value="ECO:0007669"/>
    <property type="project" value="UniProtKB-SubCell"/>
</dbReference>
<dbReference type="NCBIfam" id="TIGR03593">
    <property type="entry name" value="yidC_nterm"/>
    <property type="match status" value="1"/>
</dbReference>
<evidence type="ECO:0000256" key="10">
    <source>
        <dbReference type="SAM" id="Phobius"/>
    </source>
</evidence>
<dbReference type="AlphaFoldDB" id="A0A8J6TDQ3"/>
<comment type="subcellular location">
    <subcellularLocation>
        <location evidence="1">Cell membrane</location>
        <topology evidence="1">Multi-pass membrane protein</topology>
    </subcellularLocation>
</comment>
<evidence type="ECO:0000256" key="1">
    <source>
        <dbReference type="ARBA" id="ARBA00004651"/>
    </source>
</evidence>
<feature type="transmembrane region" description="Helical" evidence="10">
    <location>
        <begin position="7"/>
        <end position="28"/>
    </location>
</feature>
<evidence type="ECO:0000256" key="3">
    <source>
        <dbReference type="ARBA" id="ARBA00015325"/>
    </source>
</evidence>
<reference evidence="12 13" key="1">
    <citation type="submission" date="2020-08" db="EMBL/GenBank/DDBJ databases">
        <title>Bridging the membrane lipid divide: bacteria of the FCB group superphylum have the potential to synthesize archaeal ether lipids.</title>
        <authorList>
            <person name="Villanueva L."/>
            <person name="Von Meijenfeldt F.A.B."/>
            <person name="Westbye A.B."/>
            <person name="Yadav S."/>
            <person name="Hopmans E.C."/>
            <person name="Dutilh B.E."/>
            <person name="Sinninghe Damste J.S."/>
        </authorList>
    </citation>
    <scope>NUCLEOTIDE SEQUENCE [LARGE SCALE GENOMIC DNA]</scope>
    <source>
        <strain evidence="12">NIOZ-UU81</strain>
    </source>
</reference>
<keyword evidence="6" id="KW-0653">Protein transport</keyword>
<keyword evidence="7" id="KW-0143">Chaperone</keyword>
<keyword evidence="10" id="KW-1133">Transmembrane helix</keyword>
<accession>A0A8J6TDQ3</accession>
<comment type="caution">
    <text evidence="12">The sequence shown here is derived from an EMBL/GenBank/DDBJ whole genome shotgun (WGS) entry which is preliminary data.</text>
</comment>
<evidence type="ECO:0000256" key="9">
    <source>
        <dbReference type="ARBA" id="ARBA00033342"/>
    </source>
</evidence>
<dbReference type="InterPro" id="IPR038221">
    <property type="entry name" value="YidC_periplasmic_sf"/>
</dbReference>
<sequence length="157" mass="17089">MDIYRALLAIVISFLILIGYQYFFVGFAPVEVAEQPVAQVADAPVFPASTKTLTSPTEFPAQGQTVRPDREARNITVETDLYQAVISEDGGTLRSFVLSDFREESGEDSPGMQFVRTEANQGFPLAFTWGSVAGSDMFYSVPEGVSNLAGDSRLSMT</sequence>
<dbReference type="Pfam" id="PF14849">
    <property type="entry name" value="YidC_periplas"/>
    <property type="match status" value="1"/>
</dbReference>
<organism evidence="12 13">
    <name type="scientific">Candidatus Desulfatifera sulfidica</name>
    <dbReference type="NCBI Taxonomy" id="2841691"/>
    <lineage>
        <taxon>Bacteria</taxon>
        <taxon>Pseudomonadati</taxon>
        <taxon>Thermodesulfobacteriota</taxon>
        <taxon>Desulfobulbia</taxon>
        <taxon>Desulfobulbales</taxon>
        <taxon>Desulfobulbaceae</taxon>
        <taxon>Candidatus Desulfatifera</taxon>
    </lineage>
</organism>
<dbReference type="InterPro" id="IPR028053">
    <property type="entry name" value="Membr_insert_YidC_N"/>
</dbReference>
<evidence type="ECO:0000259" key="11">
    <source>
        <dbReference type="Pfam" id="PF14849"/>
    </source>
</evidence>
<dbReference type="GO" id="GO:0015031">
    <property type="term" value="P:protein transport"/>
    <property type="evidence" value="ECO:0007669"/>
    <property type="project" value="UniProtKB-KW"/>
</dbReference>
<evidence type="ECO:0000313" key="12">
    <source>
        <dbReference type="EMBL" id="MBC8208582.1"/>
    </source>
</evidence>
<keyword evidence="10" id="KW-0472">Membrane</keyword>
<proteinExistence type="inferred from homology"/>
<evidence type="ECO:0000256" key="7">
    <source>
        <dbReference type="ARBA" id="ARBA00023186"/>
    </source>
</evidence>
<feature type="non-terminal residue" evidence="12">
    <location>
        <position position="157"/>
    </location>
</feature>
<gene>
    <name evidence="12" type="primary">yidC</name>
    <name evidence="12" type="ORF">H8E79_05395</name>
</gene>
<name>A0A8J6TDQ3_9BACT</name>
<evidence type="ECO:0000256" key="5">
    <source>
        <dbReference type="ARBA" id="ARBA00022475"/>
    </source>
</evidence>
<evidence type="ECO:0000256" key="4">
    <source>
        <dbReference type="ARBA" id="ARBA00022448"/>
    </source>
</evidence>
<dbReference type="Gene3D" id="2.70.98.90">
    <property type="match status" value="1"/>
</dbReference>
<feature type="domain" description="Membrane insertase YidC N-terminal" evidence="11">
    <location>
        <begin position="75"/>
        <end position="130"/>
    </location>
</feature>
<keyword evidence="10" id="KW-0812">Transmembrane</keyword>